<gene>
    <name evidence="4" type="ORF">JTE88_01125</name>
</gene>
<proteinExistence type="inferred from homology"/>
<dbReference type="InterPro" id="IPR037185">
    <property type="entry name" value="EmrE-like"/>
</dbReference>
<keyword evidence="2" id="KW-1133">Transmembrane helix</keyword>
<protein>
    <submittedName>
        <fullName evidence="4">EamA family transporter</fullName>
    </submittedName>
</protein>
<feature type="domain" description="EamA" evidence="3">
    <location>
        <begin position="3"/>
        <end position="101"/>
    </location>
</feature>
<reference evidence="4 5" key="1">
    <citation type="submission" date="2021-02" db="EMBL/GenBank/DDBJ databases">
        <title>Complete Genome Sequence of Arcanobacterium phocisimile strain DSM 26142T from a harbour seal.</title>
        <authorList>
            <person name="Borowiak M."/>
            <person name="Alssahen M."/>
            <person name="Malorny B."/>
            <person name="Laemmler C."/>
            <person name="Siebert U."/>
            <person name="Ploetz M."/>
            <person name="Abdulmawjood A."/>
        </authorList>
    </citation>
    <scope>NUCLEOTIDE SEQUENCE [LARGE SCALE GENOMIC DNA]</scope>
    <source>
        <strain evidence="4 5">DSM 26142</strain>
    </source>
</reference>
<dbReference type="Proteomes" id="UP000602653">
    <property type="component" value="Chromosome"/>
</dbReference>
<evidence type="ECO:0000256" key="2">
    <source>
        <dbReference type="SAM" id="Phobius"/>
    </source>
</evidence>
<organism evidence="4 5">
    <name type="scientific">Arcanobacterium phocisimile</name>
    <dbReference type="NCBI Taxonomy" id="1302235"/>
    <lineage>
        <taxon>Bacteria</taxon>
        <taxon>Bacillati</taxon>
        <taxon>Actinomycetota</taxon>
        <taxon>Actinomycetes</taxon>
        <taxon>Actinomycetales</taxon>
        <taxon>Actinomycetaceae</taxon>
        <taxon>Arcanobacterium</taxon>
    </lineage>
</organism>
<feature type="transmembrane region" description="Helical" evidence="2">
    <location>
        <begin position="58"/>
        <end position="78"/>
    </location>
</feature>
<evidence type="ECO:0000259" key="3">
    <source>
        <dbReference type="Pfam" id="PF00892"/>
    </source>
</evidence>
<keyword evidence="5" id="KW-1185">Reference proteome</keyword>
<dbReference type="SUPFAM" id="SSF103481">
    <property type="entry name" value="Multidrug resistance efflux transporter EmrE"/>
    <property type="match status" value="1"/>
</dbReference>
<evidence type="ECO:0000256" key="1">
    <source>
        <dbReference type="ARBA" id="ARBA00007362"/>
    </source>
</evidence>
<comment type="similarity">
    <text evidence="1">Belongs to the EamA transporter family.</text>
</comment>
<keyword evidence="2" id="KW-0472">Membrane</keyword>
<feature type="transmembrane region" description="Helical" evidence="2">
    <location>
        <begin position="84"/>
        <end position="102"/>
    </location>
</feature>
<dbReference type="Pfam" id="PF00892">
    <property type="entry name" value="EamA"/>
    <property type="match status" value="1"/>
</dbReference>
<keyword evidence="2" id="KW-0812">Transmembrane</keyword>
<evidence type="ECO:0000313" key="5">
    <source>
        <dbReference type="Proteomes" id="UP000602653"/>
    </source>
</evidence>
<name>A0ABX7IH64_9ACTO</name>
<evidence type="ECO:0000313" key="4">
    <source>
        <dbReference type="EMBL" id="QRV02392.1"/>
    </source>
</evidence>
<dbReference type="RefSeq" id="WP_204424823.1">
    <property type="nucleotide sequence ID" value="NZ_CP070228.1"/>
</dbReference>
<feature type="transmembrane region" description="Helical" evidence="2">
    <location>
        <begin position="27"/>
        <end position="46"/>
    </location>
</feature>
<dbReference type="EMBL" id="CP070228">
    <property type="protein sequence ID" value="QRV02392.1"/>
    <property type="molecule type" value="Genomic_DNA"/>
</dbReference>
<accession>A0ABX7IH64</accession>
<sequence>MGRTFFGSLVWFPVAFPHLGPIFTAGRIFGLVVVVALLASVTPYVMDAVIMRRLSAPTFALLHSLLPATSLLIGLIILRQVPTIGELSGLVFITVAVALVGFQPVRRRKAHPPSAS</sequence>
<dbReference type="InterPro" id="IPR000620">
    <property type="entry name" value="EamA_dom"/>
</dbReference>